<keyword evidence="1" id="KW-0732">Signal</keyword>
<feature type="chain" id="PRO_5002433234" evidence="1">
    <location>
        <begin position="19"/>
        <end position="41"/>
    </location>
</feature>
<name>A0A0E9U757_ANGAN</name>
<reference evidence="2" key="1">
    <citation type="submission" date="2014-11" db="EMBL/GenBank/DDBJ databases">
        <authorList>
            <person name="Amaro Gonzalez C."/>
        </authorList>
    </citation>
    <scope>NUCLEOTIDE SEQUENCE</scope>
</reference>
<evidence type="ECO:0000313" key="2">
    <source>
        <dbReference type="EMBL" id="JAH60995.1"/>
    </source>
</evidence>
<proteinExistence type="predicted"/>
<sequence length="41" mass="4562">MLLKPFLAGLSMAHLALGGMEMSMTPLFKSIEYPSQTWKTC</sequence>
<organism evidence="2">
    <name type="scientific">Anguilla anguilla</name>
    <name type="common">European freshwater eel</name>
    <name type="synonym">Muraena anguilla</name>
    <dbReference type="NCBI Taxonomy" id="7936"/>
    <lineage>
        <taxon>Eukaryota</taxon>
        <taxon>Metazoa</taxon>
        <taxon>Chordata</taxon>
        <taxon>Craniata</taxon>
        <taxon>Vertebrata</taxon>
        <taxon>Euteleostomi</taxon>
        <taxon>Actinopterygii</taxon>
        <taxon>Neopterygii</taxon>
        <taxon>Teleostei</taxon>
        <taxon>Anguilliformes</taxon>
        <taxon>Anguillidae</taxon>
        <taxon>Anguilla</taxon>
    </lineage>
</organism>
<accession>A0A0E9U757</accession>
<dbReference type="EMBL" id="GBXM01047582">
    <property type="protein sequence ID" value="JAH60995.1"/>
    <property type="molecule type" value="Transcribed_RNA"/>
</dbReference>
<feature type="signal peptide" evidence="1">
    <location>
        <begin position="1"/>
        <end position="18"/>
    </location>
</feature>
<dbReference type="AlphaFoldDB" id="A0A0E9U757"/>
<protein>
    <submittedName>
        <fullName evidence="2">Uncharacterized protein</fullName>
    </submittedName>
</protein>
<reference evidence="2" key="2">
    <citation type="journal article" date="2015" name="Fish Shellfish Immunol.">
        <title>Early steps in the European eel (Anguilla anguilla)-Vibrio vulnificus interaction in the gills: Role of the RtxA13 toxin.</title>
        <authorList>
            <person name="Callol A."/>
            <person name="Pajuelo D."/>
            <person name="Ebbesson L."/>
            <person name="Teles M."/>
            <person name="MacKenzie S."/>
            <person name="Amaro C."/>
        </authorList>
    </citation>
    <scope>NUCLEOTIDE SEQUENCE</scope>
</reference>
<evidence type="ECO:0000256" key="1">
    <source>
        <dbReference type="SAM" id="SignalP"/>
    </source>
</evidence>